<keyword evidence="5" id="KW-1133">Transmembrane helix</keyword>
<sequence length="414" mass="41149">MNQIASVGSPFTPGAASLSPLPGTAEPLAAGVHALDSAELLGNQAKAGQGGAAAAAAAASAALISNANGAPSIGNIAINFSAEDLSAALLVLQGETQDAQLRTAKEGLGVTRLKMEENHKKSQEKIDTWIKKGESAAAKGKLGGIFSWIGKLASFLATAIATVALAVATPFTAGATAPLLALAIVGLVGSTMSLASSISQAAGGPPLEISTLMTKACSVFLKAVGVPEEKLEAASRVMAGALGFMTGAMLADPQLLGGMVSSVAQLTITDQNKAAIVGLVLSTLACVALSVVTSLATGGAGAGKSIADITKSIPQLAQVAQHVAGATSSLSSMAAAGVGIGIAVDEHAAASAQVDRKLFSALLVKLQAQMEEDQELIKKVVQEIQDAFNVVSQMVAAAGASRLQIAANLVRVTA</sequence>
<reference evidence="7 8" key="1">
    <citation type="submission" date="2020-06" db="EMBL/GenBank/DDBJ databases">
        <title>Acidovorax antarctica sp. nov., isolated from Corinth ice sheet soil, Antarctic Fields Peninsula.</title>
        <authorList>
            <person name="Xu Q."/>
            <person name="Peng F."/>
        </authorList>
    </citation>
    <scope>NUCLEOTIDE SEQUENCE [LARGE SCALE GENOMIC DNA]</scope>
    <source>
        <strain evidence="7 8">16-35-5</strain>
    </source>
</reference>
<organism evidence="7 8">
    <name type="scientific">Comamonas antarctica</name>
    <dbReference type="NCBI Taxonomy" id="2743470"/>
    <lineage>
        <taxon>Bacteria</taxon>
        <taxon>Pseudomonadati</taxon>
        <taxon>Pseudomonadota</taxon>
        <taxon>Betaproteobacteria</taxon>
        <taxon>Burkholderiales</taxon>
        <taxon>Comamonadaceae</taxon>
        <taxon>Comamonas</taxon>
    </lineage>
</organism>
<dbReference type="Proteomes" id="UP000509579">
    <property type="component" value="Chromosome"/>
</dbReference>
<comment type="similarity">
    <text evidence="4">Belongs to the SctE/SipB/YopB family.</text>
</comment>
<feature type="transmembrane region" description="Helical" evidence="5">
    <location>
        <begin position="148"/>
        <end position="169"/>
    </location>
</feature>
<evidence type="ECO:0000256" key="5">
    <source>
        <dbReference type="SAM" id="Phobius"/>
    </source>
</evidence>
<keyword evidence="3" id="KW-0843">Virulence</keyword>
<dbReference type="RefSeq" id="WP_175505181.1">
    <property type="nucleotide sequence ID" value="NZ_CP054840.1"/>
</dbReference>
<evidence type="ECO:0000259" key="6">
    <source>
        <dbReference type="Pfam" id="PF04888"/>
    </source>
</evidence>
<protein>
    <submittedName>
        <fullName evidence="7">Type III secretion system translocon subunit SctE</fullName>
    </submittedName>
</protein>
<feature type="transmembrane region" description="Helical" evidence="5">
    <location>
        <begin position="175"/>
        <end position="195"/>
    </location>
</feature>
<dbReference type="KEGG" id="aant:HUK68_16515"/>
<evidence type="ECO:0000256" key="2">
    <source>
        <dbReference type="ARBA" id="ARBA00022870"/>
    </source>
</evidence>
<comment type="subcellular location">
    <subcellularLocation>
        <location evidence="1">Host membrane</location>
    </subcellularLocation>
</comment>
<evidence type="ECO:0000313" key="8">
    <source>
        <dbReference type="Proteomes" id="UP000509579"/>
    </source>
</evidence>
<gene>
    <name evidence="7" type="primary">sctE</name>
    <name evidence="7" type="ORF">HUK68_16515</name>
</gene>
<evidence type="ECO:0000256" key="1">
    <source>
        <dbReference type="ARBA" id="ARBA00004551"/>
    </source>
</evidence>
<feature type="transmembrane region" description="Helical" evidence="5">
    <location>
        <begin position="276"/>
        <end position="296"/>
    </location>
</feature>
<evidence type="ECO:0000256" key="4">
    <source>
        <dbReference type="ARBA" id="ARBA00035640"/>
    </source>
</evidence>
<dbReference type="GO" id="GO:0033644">
    <property type="term" value="C:host cell membrane"/>
    <property type="evidence" value="ECO:0007669"/>
    <property type="project" value="UniProtKB-SubCell"/>
</dbReference>
<dbReference type="Pfam" id="PF04888">
    <property type="entry name" value="SseC"/>
    <property type="match status" value="1"/>
</dbReference>
<proteinExistence type="inferred from homology"/>
<name>A0A6N1X4V8_9BURK</name>
<keyword evidence="2" id="KW-1043">Host membrane</keyword>
<dbReference type="AlphaFoldDB" id="A0A6N1X4V8"/>
<dbReference type="EMBL" id="CP054840">
    <property type="protein sequence ID" value="QKV54381.1"/>
    <property type="molecule type" value="Genomic_DNA"/>
</dbReference>
<feature type="domain" description="Translocator protein BipB-like C-terminal" evidence="6">
    <location>
        <begin position="85"/>
        <end position="408"/>
    </location>
</feature>
<accession>A0A6N1X4V8</accession>
<dbReference type="InterPro" id="IPR006972">
    <property type="entry name" value="BipB-like_C"/>
</dbReference>
<keyword evidence="5" id="KW-0472">Membrane</keyword>
<evidence type="ECO:0000256" key="3">
    <source>
        <dbReference type="ARBA" id="ARBA00023026"/>
    </source>
</evidence>
<evidence type="ECO:0000313" key="7">
    <source>
        <dbReference type="EMBL" id="QKV54381.1"/>
    </source>
</evidence>
<keyword evidence="5" id="KW-0812">Transmembrane</keyword>
<keyword evidence="8" id="KW-1185">Reference proteome</keyword>